<feature type="region of interest" description="Disordered" evidence="1">
    <location>
        <begin position="92"/>
        <end position="116"/>
    </location>
</feature>
<comment type="caution">
    <text evidence="4">The sequence shown here is derived from an EMBL/GenBank/DDBJ whole genome shotgun (WGS) entry which is preliminary data.</text>
</comment>
<evidence type="ECO:0000259" key="3">
    <source>
        <dbReference type="Pfam" id="PF23232"/>
    </source>
</evidence>
<dbReference type="Proteomes" id="UP001444661">
    <property type="component" value="Unassembled WGS sequence"/>
</dbReference>
<dbReference type="EMBL" id="JAQQWK010000011">
    <property type="protein sequence ID" value="KAK8024477.1"/>
    <property type="molecule type" value="Genomic_DNA"/>
</dbReference>
<dbReference type="Pfam" id="PF22942">
    <property type="entry name" value="DUF7025"/>
    <property type="match status" value="1"/>
</dbReference>
<dbReference type="InterPro" id="IPR054289">
    <property type="entry name" value="DUF7025"/>
</dbReference>
<dbReference type="Pfam" id="PF23232">
    <property type="entry name" value="AAA_lid_13"/>
    <property type="match status" value="1"/>
</dbReference>
<dbReference type="InterPro" id="IPR056599">
    <property type="entry name" value="AAA_lid_fung"/>
</dbReference>
<dbReference type="InterPro" id="IPR027417">
    <property type="entry name" value="P-loop_NTPase"/>
</dbReference>
<feature type="domain" description="DUF7025" evidence="2">
    <location>
        <begin position="332"/>
        <end position="430"/>
    </location>
</feature>
<evidence type="ECO:0000259" key="2">
    <source>
        <dbReference type="Pfam" id="PF22942"/>
    </source>
</evidence>
<dbReference type="SUPFAM" id="SSF52540">
    <property type="entry name" value="P-loop containing nucleoside triphosphate hydrolases"/>
    <property type="match status" value="1"/>
</dbReference>
<accession>A0ABR1S2N3</accession>
<organism evidence="4 5">
    <name type="scientific">Apiospora rasikravindrae</name>
    <dbReference type="NCBI Taxonomy" id="990691"/>
    <lineage>
        <taxon>Eukaryota</taxon>
        <taxon>Fungi</taxon>
        <taxon>Dikarya</taxon>
        <taxon>Ascomycota</taxon>
        <taxon>Pezizomycotina</taxon>
        <taxon>Sordariomycetes</taxon>
        <taxon>Xylariomycetidae</taxon>
        <taxon>Amphisphaeriales</taxon>
        <taxon>Apiosporaceae</taxon>
        <taxon>Apiospora</taxon>
    </lineage>
</organism>
<feature type="region of interest" description="Disordered" evidence="1">
    <location>
        <begin position="191"/>
        <end position="210"/>
    </location>
</feature>
<sequence>MVEDIGAPVAVAEEAAIGLEGDAGTSSKDRAARIDDVTVGDTAESKVPTVSGRRVSYTAHLLCPVSHKSHAHLRGFNMKTCPACGEPVTFNQRAGSSTPPESRFMPRSETSCDYSDSSSVDDDCDYGDVTAGPEKAFLKNTVTIHNTLGHVVTIIPWPGTFDLDEARANTRSSDLAFEIVTTLQTSIPGGRLPPRLSKYRSRGSPMTSDYSSSMELGRAILNDPLMDVAVSRTSIMIHSKALTEIIKSVVSYYPGVNLDCKPVVLEEPFAVIMHHRSQLESFLQPTSTLDMTQKPSSWAARLPNELAKEQLEVFLRFFKQPKYTSPIEEEIERNAEGLCTFRMLWHLLRPGSTVYLSRDGRLSAHVIAEVIIDGKALRPEEKPTEAYEITLWHLDFDGRLVGRCEDYVSIPAFEGERSITSLNIFPVEYRDNVHYKGEFTGPIGRQFDGRVFVDNVAYIEEHSTEEALPSKPQPQRPAGSERVSSGLPNAQTNRHPQALASYKDIPVVGKVFDLGNGLSVCSCDDCRGKRAHPPPGFQWKDYDLIDPLTTQNLELPGGLHGINHRYLLCSRRLFGFVFKSRKWAIKLLVMPEERKMTIQALVKQYNTASLQDGGPQHKQWGADYIESKGEGQIFLLHGGPGVGKSLPLLSLNVGDIGTSEDKVEDRLSYWFSLAEKWGAVMLIDEADVYLERRTVSDLRRNGIVSGHFDDAFVSRIHLVIHYEPLGERERRKIWTQFFEKLEDERKDISIASRARNYVLHDPEINDVKWNGREIRNGNIIPIPSLSVTEV</sequence>
<proteinExistence type="predicted"/>
<dbReference type="Gene3D" id="3.40.50.300">
    <property type="entry name" value="P-loop containing nucleotide triphosphate hydrolases"/>
    <property type="match status" value="1"/>
</dbReference>
<feature type="domain" description="AAA+ ATPase lid" evidence="3">
    <location>
        <begin position="726"/>
        <end position="777"/>
    </location>
</feature>
<reference evidence="4 5" key="1">
    <citation type="submission" date="2023-01" db="EMBL/GenBank/DDBJ databases">
        <title>Analysis of 21 Apiospora genomes using comparative genomics revels a genus with tremendous synthesis potential of carbohydrate active enzymes and secondary metabolites.</title>
        <authorList>
            <person name="Sorensen T."/>
        </authorList>
    </citation>
    <scope>NUCLEOTIDE SEQUENCE [LARGE SCALE GENOMIC DNA]</scope>
    <source>
        <strain evidence="4 5">CBS 33761</strain>
    </source>
</reference>
<evidence type="ECO:0000256" key="1">
    <source>
        <dbReference type="SAM" id="MobiDB-lite"/>
    </source>
</evidence>
<protein>
    <submittedName>
        <fullName evidence="4">P-loop containing nucleoside triphosphate hydrolase</fullName>
    </submittedName>
</protein>
<keyword evidence="4" id="KW-0378">Hydrolase</keyword>
<dbReference type="PANTHER" id="PTHR46411:SF4">
    <property type="entry name" value="AAA+ ATPASE DOMAIN-CONTAINING PROTEIN"/>
    <property type="match status" value="1"/>
</dbReference>
<feature type="compositionally biased region" description="Polar residues" evidence="1">
    <location>
        <begin position="482"/>
        <end position="495"/>
    </location>
</feature>
<dbReference type="PANTHER" id="PTHR46411">
    <property type="entry name" value="FAMILY ATPASE, PUTATIVE-RELATED"/>
    <property type="match status" value="1"/>
</dbReference>
<keyword evidence="5" id="KW-1185">Reference proteome</keyword>
<evidence type="ECO:0000313" key="4">
    <source>
        <dbReference type="EMBL" id="KAK8024477.1"/>
    </source>
</evidence>
<dbReference type="GO" id="GO:0016787">
    <property type="term" value="F:hydrolase activity"/>
    <property type="evidence" value="ECO:0007669"/>
    <property type="project" value="UniProtKB-KW"/>
</dbReference>
<gene>
    <name evidence="4" type="ORF">PG993_012543</name>
</gene>
<feature type="region of interest" description="Disordered" evidence="1">
    <location>
        <begin position="463"/>
        <end position="495"/>
    </location>
</feature>
<name>A0ABR1S2N3_9PEZI</name>
<evidence type="ECO:0000313" key="5">
    <source>
        <dbReference type="Proteomes" id="UP001444661"/>
    </source>
</evidence>